<reference evidence="1" key="1">
    <citation type="journal article" date="2023" name="G3 (Bethesda)">
        <title>A reference genome for the long-term kleptoplast-retaining sea slug Elysia crispata morphotype clarki.</title>
        <authorList>
            <person name="Eastman K.E."/>
            <person name="Pendleton A.L."/>
            <person name="Shaikh M.A."/>
            <person name="Suttiyut T."/>
            <person name="Ogas R."/>
            <person name="Tomko P."/>
            <person name="Gavelis G."/>
            <person name="Widhalm J.R."/>
            <person name="Wisecaver J.H."/>
        </authorList>
    </citation>
    <scope>NUCLEOTIDE SEQUENCE</scope>
    <source>
        <strain evidence="1">ECLA1</strain>
    </source>
</reference>
<name>A0AAE1A9J0_9GAST</name>
<evidence type="ECO:0000313" key="1">
    <source>
        <dbReference type="EMBL" id="KAK3783774.1"/>
    </source>
</evidence>
<protein>
    <submittedName>
        <fullName evidence="1">Uncharacterized protein</fullName>
    </submittedName>
</protein>
<dbReference type="AlphaFoldDB" id="A0AAE1A9J0"/>
<accession>A0AAE1A9J0</accession>
<evidence type="ECO:0000313" key="2">
    <source>
        <dbReference type="Proteomes" id="UP001283361"/>
    </source>
</evidence>
<sequence length="201" mass="21928">MFPIFRESNNYIGDSAASTDSVLSIFRESNNYIGDSAASTDSVLPIFRESNNYIGDSAASTDSVLPIFRESNNYIGDSAASTDSVLPIFRESNNYIGDSAASTDSVLPIFRESNNYLGDSQLQQTRCSPFSVNPIIILVTHSFNRLGAPHFPLINNEVIGRQDCDFTTAHMTGLVVAVWLSARPETCKNAAEPVRFSPADK</sequence>
<dbReference type="EMBL" id="JAWDGP010002355">
    <property type="protein sequence ID" value="KAK3783774.1"/>
    <property type="molecule type" value="Genomic_DNA"/>
</dbReference>
<dbReference type="Proteomes" id="UP001283361">
    <property type="component" value="Unassembled WGS sequence"/>
</dbReference>
<comment type="caution">
    <text evidence="1">The sequence shown here is derived from an EMBL/GenBank/DDBJ whole genome shotgun (WGS) entry which is preliminary data.</text>
</comment>
<keyword evidence="2" id="KW-1185">Reference proteome</keyword>
<proteinExistence type="predicted"/>
<gene>
    <name evidence="1" type="ORF">RRG08_063435</name>
</gene>
<organism evidence="1 2">
    <name type="scientific">Elysia crispata</name>
    <name type="common">lettuce slug</name>
    <dbReference type="NCBI Taxonomy" id="231223"/>
    <lineage>
        <taxon>Eukaryota</taxon>
        <taxon>Metazoa</taxon>
        <taxon>Spiralia</taxon>
        <taxon>Lophotrochozoa</taxon>
        <taxon>Mollusca</taxon>
        <taxon>Gastropoda</taxon>
        <taxon>Heterobranchia</taxon>
        <taxon>Euthyneura</taxon>
        <taxon>Panpulmonata</taxon>
        <taxon>Sacoglossa</taxon>
        <taxon>Placobranchoidea</taxon>
        <taxon>Plakobranchidae</taxon>
        <taxon>Elysia</taxon>
    </lineage>
</organism>